<protein>
    <recommendedName>
        <fullName evidence="12">Cathepsin L</fullName>
    </recommendedName>
</protein>
<dbReference type="Pfam" id="PF08246">
    <property type="entry name" value="Inhibitor_I29"/>
    <property type="match status" value="1"/>
</dbReference>
<dbReference type="PROSITE" id="PS00139">
    <property type="entry name" value="THIOL_PROTEASE_CYS"/>
    <property type="match status" value="1"/>
</dbReference>
<dbReference type="SUPFAM" id="SSF54001">
    <property type="entry name" value="Cysteine proteinases"/>
    <property type="match status" value="1"/>
</dbReference>
<keyword evidence="2" id="KW-0645">Protease</keyword>
<evidence type="ECO:0000256" key="3">
    <source>
        <dbReference type="ARBA" id="ARBA00022801"/>
    </source>
</evidence>
<dbReference type="InterPro" id="IPR000169">
    <property type="entry name" value="Pept_cys_AS"/>
</dbReference>
<dbReference type="PROSITE" id="PS00639">
    <property type="entry name" value="THIOL_PROTEASE_HIS"/>
    <property type="match status" value="1"/>
</dbReference>
<keyword evidence="6" id="KW-1015">Disulfide bond</keyword>
<comment type="similarity">
    <text evidence="1">Belongs to the peptidase C1 family.</text>
</comment>
<dbReference type="InterPro" id="IPR038765">
    <property type="entry name" value="Papain-like_cys_pep_sf"/>
</dbReference>
<keyword evidence="5" id="KW-0865">Zymogen</keyword>
<keyword evidence="11" id="KW-1185">Reference proteome</keyword>
<evidence type="ECO:0000313" key="11">
    <source>
        <dbReference type="Proteomes" id="UP001153737"/>
    </source>
</evidence>
<dbReference type="PRINTS" id="PR00705">
    <property type="entry name" value="PAPAIN"/>
</dbReference>
<evidence type="ECO:0000256" key="7">
    <source>
        <dbReference type="SAM" id="SignalP"/>
    </source>
</evidence>
<feature type="domain" description="Cathepsin propeptide inhibitor" evidence="9">
    <location>
        <begin position="26"/>
        <end position="86"/>
    </location>
</feature>
<dbReference type="Pfam" id="PF00112">
    <property type="entry name" value="Peptidase_C1"/>
    <property type="match status" value="1"/>
</dbReference>
<dbReference type="InterPro" id="IPR013128">
    <property type="entry name" value="Peptidase_C1A"/>
</dbReference>
<dbReference type="InterPro" id="IPR025661">
    <property type="entry name" value="Pept_asp_AS"/>
</dbReference>
<proteinExistence type="inferred from homology"/>
<dbReference type="SMART" id="SM00848">
    <property type="entry name" value="Inhibitor_I29"/>
    <property type="match status" value="1"/>
</dbReference>
<dbReference type="GO" id="GO:0006508">
    <property type="term" value="P:proteolysis"/>
    <property type="evidence" value="ECO:0007669"/>
    <property type="project" value="UniProtKB-KW"/>
</dbReference>
<keyword evidence="3" id="KW-0378">Hydrolase</keyword>
<dbReference type="EMBL" id="OU896708">
    <property type="protein sequence ID" value="CAG9818516.1"/>
    <property type="molecule type" value="Genomic_DNA"/>
</dbReference>
<feature type="signal peptide" evidence="7">
    <location>
        <begin position="1"/>
        <end position="20"/>
    </location>
</feature>
<dbReference type="InterPro" id="IPR000668">
    <property type="entry name" value="Peptidase_C1A_C"/>
</dbReference>
<evidence type="ECO:0000259" key="8">
    <source>
        <dbReference type="SMART" id="SM00645"/>
    </source>
</evidence>
<evidence type="ECO:0000256" key="4">
    <source>
        <dbReference type="ARBA" id="ARBA00022807"/>
    </source>
</evidence>
<feature type="domain" description="Peptidase C1A papain C-terminal" evidence="8">
    <location>
        <begin position="120"/>
        <end position="333"/>
    </location>
</feature>
<reference evidence="10" key="1">
    <citation type="submission" date="2022-01" db="EMBL/GenBank/DDBJ databases">
        <authorList>
            <person name="King R."/>
        </authorList>
    </citation>
    <scope>NUCLEOTIDE SEQUENCE</scope>
</reference>
<evidence type="ECO:0000313" key="10">
    <source>
        <dbReference type="EMBL" id="CAG9818516.1"/>
    </source>
</evidence>
<dbReference type="OrthoDB" id="10253408at2759"/>
<evidence type="ECO:0000256" key="6">
    <source>
        <dbReference type="ARBA" id="ARBA00023157"/>
    </source>
</evidence>
<dbReference type="PROSITE" id="PS00640">
    <property type="entry name" value="THIOL_PROTEASE_ASN"/>
    <property type="match status" value="1"/>
</dbReference>
<dbReference type="InterPro" id="IPR025660">
    <property type="entry name" value="Pept_his_AS"/>
</dbReference>
<dbReference type="FunFam" id="3.90.70.10:FF:000006">
    <property type="entry name" value="Cathepsin S"/>
    <property type="match status" value="1"/>
</dbReference>
<dbReference type="PANTHER" id="PTHR12411">
    <property type="entry name" value="CYSTEINE PROTEASE FAMILY C1-RELATED"/>
    <property type="match status" value="1"/>
</dbReference>
<name>A0A9N9SIN2_PHACE</name>
<evidence type="ECO:0000256" key="5">
    <source>
        <dbReference type="ARBA" id="ARBA00023145"/>
    </source>
</evidence>
<dbReference type="InterPro" id="IPR013201">
    <property type="entry name" value="Prot_inhib_I29"/>
</dbReference>
<dbReference type="AlphaFoldDB" id="A0A9N9SIN2"/>
<feature type="chain" id="PRO_5040124605" description="Cathepsin L" evidence="7">
    <location>
        <begin position="21"/>
        <end position="333"/>
    </location>
</feature>
<dbReference type="Proteomes" id="UP001153737">
    <property type="component" value="Chromosome 2"/>
</dbReference>
<keyword evidence="4" id="KW-0788">Thiol protease</keyword>
<reference evidence="10" key="2">
    <citation type="submission" date="2022-10" db="EMBL/GenBank/DDBJ databases">
        <authorList>
            <consortium name="ENA_rothamsted_submissions"/>
            <consortium name="culmorum"/>
            <person name="King R."/>
        </authorList>
    </citation>
    <scope>NUCLEOTIDE SEQUENCE</scope>
</reference>
<accession>A0A9N9SIN2</accession>
<keyword evidence="7" id="KW-0732">Signal</keyword>
<dbReference type="InterPro" id="IPR039417">
    <property type="entry name" value="Peptidase_C1A_papain-like"/>
</dbReference>
<sequence length="333" mass="38742">MRCLLFNVLLLSFLLYEVSCSMKGEWREFKLRYKKSYESKKEERLRFKVFKENMKAIRKHNKRFNRKAELFEKGMNGFGDLTPGEFEQRYGLFSQPHEQNFDQPNPYGRNVSTPGVVSGVPDQVDWRDKGAVTPVKDQGPCGSCWIFSAVQVLESYHFLKTGELVSLSEQNVVDCFSDDTCDGGNPQDAFNFVREHGINRESDYPYQQKWGQCHPYENKTLNITFDSLKYIESSVDPEKQMKVAVAKHGPMSICMYVTAKWQFYKSGVWYHKKCSERTNHSMMLVGYGTENGQDYWLIKNSWGTHWGLDGYIKVIRNKHPNYCGMTSESVFLI</sequence>
<evidence type="ECO:0008006" key="12">
    <source>
        <dbReference type="Google" id="ProtNLM"/>
    </source>
</evidence>
<dbReference type="SMART" id="SM00645">
    <property type="entry name" value="Pept_C1"/>
    <property type="match status" value="1"/>
</dbReference>
<evidence type="ECO:0000256" key="2">
    <source>
        <dbReference type="ARBA" id="ARBA00022670"/>
    </source>
</evidence>
<evidence type="ECO:0000256" key="1">
    <source>
        <dbReference type="ARBA" id="ARBA00008455"/>
    </source>
</evidence>
<dbReference type="CDD" id="cd02248">
    <property type="entry name" value="Peptidase_C1A"/>
    <property type="match status" value="1"/>
</dbReference>
<dbReference type="GO" id="GO:0008234">
    <property type="term" value="F:cysteine-type peptidase activity"/>
    <property type="evidence" value="ECO:0007669"/>
    <property type="project" value="UniProtKB-KW"/>
</dbReference>
<evidence type="ECO:0000259" key="9">
    <source>
        <dbReference type="SMART" id="SM00848"/>
    </source>
</evidence>
<organism evidence="10 11">
    <name type="scientific">Phaedon cochleariae</name>
    <name type="common">Mustard beetle</name>
    <dbReference type="NCBI Taxonomy" id="80249"/>
    <lineage>
        <taxon>Eukaryota</taxon>
        <taxon>Metazoa</taxon>
        <taxon>Ecdysozoa</taxon>
        <taxon>Arthropoda</taxon>
        <taxon>Hexapoda</taxon>
        <taxon>Insecta</taxon>
        <taxon>Pterygota</taxon>
        <taxon>Neoptera</taxon>
        <taxon>Endopterygota</taxon>
        <taxon>Coleoptera</taxon>
        <taxon>Polyphaga</taxon>
        <taxon>Cucujiformia</taxon>
        <taxon>Chrysomeloidea</taxon>
        <taxon>Chrysomelidae</taxon>
        <taxon>Chrysomelinae</taxon>
        <taxon>Chrysomelini</taxon>
        <taxon>Phaedon</taxon>
    </lineage>
</organism>
<gene>
    <name evidence="10" type="ORF">PHAECO_LOCUS6117</name>
</gene>
<dbReference type="Gene3D" id="3.90.70.10">
    <property type="entry name" value="Cysteine proteinases"/>
    <property type="match status" value="1"/>
</dbReference>